<feature type="domain" description="Aminoglycoside phosphotransferase" evidence="1">
    <location>
        <begin position="10"/>
        <end position="106"/>
    </location>
</feature>
<dbReference type="InterPro" id="IPR011009">
    <property type="entry name" value="Kinase-like_dom_sf"/>
</dbReference>
<gene>
    <name evidence="2" type="ORF">GFB56_07845</name>
</gene>
<dbReference type="SUPFAM" id="SSF56112">
    <property type="entry name" value="Protein kinase-like (PK-like)"/>
    <property type="match status" value="1"/>
</dbReference>
<name>A0AAW4FLP9_9HYPH</name>
<protein>
    <submittedName>
        <fullName evidence="2">Phosphotransferase</fullName>
    </submittedName>
</protein>
<dbReference type="Pfam" id="PF01636">
    <property type="entry name" value="APH"/>
    <property type="match status" value="1"/>
</dbReference>
<evidence type="ECO:0000313" key="3">
    <source>
        <dbReference type="Proteomes" id="UP000744980"/>
    </source>
</evidence>
<comment type="caution">
    <text evidence="2">The sequence shown here is derived from an EMBL/GenBank/DDBJ whole genome shotgun (WGS) entry which is preliminary data.</text>
</comment>
<reference evidence="2 3" key="1">
    <citation type="submission" date="2020-01" db="EMBL/GenBank/DDBJ databases">
        <title>Draft genome assembly of Ensifer adhaerens T173.</title>
        <authorList>
            <person name="Craig J.E."/>
            <person name="Stinchcombe J.R."/>
        </authorList>
    </citation>
    <scope>NUCLEOTIDE SEQUENCE [LARGE SCALE GENOMIC DNA]</scope>
    <source>
        <strain evidence="2 3">T173</strain>
    </source>
</reference>
<dbReference type="EMBL" id="WXFA01000004">
    <property type="protein sequence ID" value="MBM3090725.1"/>
    <property type="molecule type" value="Genomic_DNA"/>
</dbReference>
<evidence type="ECO:0000313" key="2">
    <source>
        <dbReference type="EMBL" id="MBM3090725.1"/>
    </source>
</evidence>
<keyword evidence="3" id="KW-1185">Reference proteome</keyword>
<dbReference type="InterPro" id="IPR002575">
    <property type="entry name" value="Aminoglycoside_PTrfase"/>
</dbReference>
<evidence type="ECO:0000259" key="1">
    <source>
        <dbReference type="Pfam" id="PF01636"/>
    </source>
</evidence>
<organism evidence="2 3">
    <name type="scientific">Ensifer canadensis</name>
    <dbReference type="NCBI Taxonomy" id="555315"/>
    <lineage>
        <taxon>Bacteria</taxon>
        <taxon>Pseudomonadati</taxon>
        <taxon>Pseudomonadota</taxon>
        <taxon>Alphaproteobacteria</taxon>
        <taxon>Hyphomicrobiales</taxon>
        <taxon>Rhizobiaceae</taxon>
        <taxon>Sinorhizobium/Ensifer group</taxon>
        <taxon>Ensifer</taxon>
    </lineage>
</organism>
<accession>A0AAW4FLP9</accession>
<sequence>METIRGKALPALPADLATLAAETVEAFERLGPDPHGSTYGFFDGHGWNMAFDHGERRLNGIYDFADSGIGPLHREFIYSNFISPDLTARIVETYEELTGRALDRRRIAVLTGVHRLSELAELVDDPEHAPTMLRSVETWAATVARAT</sequence>
<proteinExistence type="predicted"/>
<dbReference type="AlphaFoldDB" id="A0AAW4FLP9"/>
<dbReference type="Proteomes" id="UP000744980">
    <property type="component" value="Unassembled WGS sequence"/>
</dbReference>